<dbReference type="KEGG" id="dan:6500403"/>
<evidence type="ECO:0000313" key="1">
    <source>
        <dbReference type="EMBL" id="EDV41727.1"/>
    </source>
</evidence>
<gene>
    <name evidence="1" type="primary">Dana\GF17619</name>
    <name evidence="1" type="synonym">dana_GLEANR_18882</name>
    <name evidence="1" type="ORF">GF17619</name>
</gene>
<dbReference type="HOGENOM" id="CLU_1162233_0_0_1"/>
<dbReference type="STRING" id="7217.B3LXS0"/>
<protein>
    <submittedName>
        <fullName evidence="1">Uncharacterized protein</fullName>
    </submittedName>
</protein>
<proteinExistence type="predicted"/>
<sequence>MPLLEMAIVFDNIYHGLRRCFGPNVDKMSSHQSVTFPRKKTRSRRRRLQKHYRGLRHLRGKRFPGSEESDLTESISSETPELFALATFASSPITLNPVPLIPSHELQQRQLLQQRSLITNARQVIIFQLTSWWHKAWPTLVSASIQLSFGTSIISHSLLGEFDEEESPALTIVTGLKLAFTRVCTQAEKAISHTGPGPTYTTISPAMELIDFNDVVQRLNNVLVDYLIANFNSEVSQVE</sequence>
<dbReference type="Proteomes" id="UP000007801">
    <property type="component" value="Unassembled WGS sequence"/>
</dbReference>
<evidence type="ECO:0000313" key="2">
    <source>
        <dbReference type="Proteomes" id="UP000007801"/>
    </source>
</evidence>
<dbReference type="OMA" id="YHGLRRC"/>
<dbReference type="PhylomeDB" id="B3LXS0"/>
<dbReference type="AlphaFoldDB" id="B3LXS0"/>
<dbReference type="EMBL" id="CH902617">
    <property type="protein sequence ID" value="EDV41727.1"/>
    <property type="molecule type" value="Genomic_DNA"/>
</dbReference>
<dbReference type="OrthoDB" id="7835020at2759"/>
<name>B3LXS0_DROAN</name>
<keyword evidence="2" id="KW-1185">Reference proteome</keyword>
<reference evidence="1 2" key="1">
    <citation type="journal article" date="2007" name="Nature">
        <title>Evolution of genes and genomes on the Drosophila phylogeny.</title>
        <authorList>
            <consortium name="Drosophila 12 Genomes Consortium"/>
            <person name="Clark A.G."/>
            <person name="Eisen M.B."/>
            <person name="Smith D.R."/>
            <person name="Bergman C.M."/>
            <person name="Oliver B."/>
            <person name="Markow T.A."/>
            <person name="Kaufman T.C."/>
            <person name="Kellis M."/>
            <person name="Gelbart W."/>
            <person name="Iyer V.N."/>
            <person name="Pollard D.A."/>
            <person name="Sackton T.B."/>
            <person name="Larracuente A.M."/>
            <person name="Singh N.D."/>
            <person name="Abad J.P."/>
            <person name="Abt D.N."/>
            <person name="Adryan B."/>
            <person name="Aguade M."/>
            <person name="Akashi H."/>
            <person name="Anderson W.W."/>
            <person name="Aquadro C.F."/>
            <person name="Ardell D.H."/>
            <person name="Arguello R."/>
            <person name="Artieri C.G."/>
            <person name="Barbash D.A."/>
            <person name="Barker D."/>
            <person name="Barsanti P."/>
            <person name="Batterham P."/>
            <person name="Batzoglou S."/>
            <person name="Begun D."/>
            <person name="Bhutkar A."/>
            <person name="Blanco E."/>
            <person name="Bosak S.A."/>
            <person name="Bradley R.K."/>
            <person name="Brand A.D."/>
            <person name="Brent M.R."/>
            <person name="Brooks A.N."/>
            <person name="Brown R.H."/>
            <person name="Butlin R.K."/>
            <person name="Caggese C."/>
            <person name="Calvi B.R."/>
            <person name="Bernardo de Carvalho A."/>
            <person name="Caspi A."/>
            <person name="Castrezana S."/>
            <person name="Celniker S.E."/>
            <person name="Chang J.L."/>
            <person name="Chapple C."/>
            <person name="Chatterji S."/>
            <person name="Chinwalla A."/>
            <person name="Civetta A."/>
            <person name="Clifton S.W."/>
            <person name="Comeron J.M."/>
            <person name="Costello J.C."/>
            <person name="Coyne J.A."/>
            <person name="Daub J."/>
            <person name="David R.G."/>
            <person name="Delcher A.L."/>
            <person name="Delehaunty K."/>
            <person name="Do C.B."/>
            <person name="Ebling H."/>
            <person name="Edwards K."/>
            <person name="Eickbush T."/>
            <person name="Evans J.D."/>
            <person name="Filipski A."/>
            <person name="Findeiss S."/>
            <person name="Freyhult E."/>
            <person name="Fulton L."/>
            <person name="Fulton R."/>
            <person name="Garcia A.C."/>
            <person name="Gardiner A."/>
            <person name="Garfield D.A."/>
            <person name="Garvin B.E."/>
            <person name="Gibson G."/>
            <person name="Gilbert D."/>
            <person name="Gnerre S."/>
            <person name="Godfrey J."/>
            <person name="Good R."/>
            <person name="Gotea V."/>
            <person name="Gravely B."/>
            <person name="Greenberg A.J."/>
            <person name="Griffiths-Jones S."/>
            <person name="Gross S."/>
            <person name="Guigo R."/>
            <person name="Gustafson E.A."/>
            <person name="Haerty W."/>
            <person name="Hahn M.W."/>
            <person name="Halligan D.L."/>
            <person name="Halpern A.L."/>
            <person name="Halter G.M."/>
            <person name="Han M.V."/>
            <person name="Heger A."/>
            <person name="Hillier L."/>
            <person name="Hinrichs A.S."/>
            <person name="Holmes I."/>
            <person name="Hoskins R.A."/>
            <person name="Hubisz M.J."/>
            <person name="Hultmark D."/>
            <person name="Huntley M.A."/>
            <person name="Jaffe D.B."/>
            <person name="Jagadeeshan S."/>
            <person name="Jeck W.R."/>
            <person name="Johnson J."/>
            <person name="Jones C.D."/>
            <person name="Jordan W.C."/>
            <person name="Karpen G.H."/>
            <person name="Kataoka E."/>
            <person name="Keightley P.D."/>
            <person name="Kheradpour P."/>
            <person name="Kirkness E.F."/>
            <person name="Koerich L.B."/>
            <person name="Kristiansen K."/>
            <person name="Kudrna D."/>
            <person name="Kulathinal R.J."/>
            <person name="Kumar S."/>
            <person name="Kwok R."/>
            <person name="Lander E."/>
            <person name="Langley C.H."/>
            <person name="Lapoint R."/>
            <person name="Lazzaro B.P."/>
            <person name="Lee S.J."/>
            <person name="Levesque L."/>
            <person name="Li R."/>
            <person name="Lin C.F."/>
            <person name="Lin M.F."/>
            <person name="Lindblad-Toh K."/>
            <person name="Llopart A."/>
            <person name="Long M."/>
            <person name="Low L."/>
            <person name="Lozovsky E."/>
            <person name="Lu J."/>
            <person name="Luo M."/>
            <person name="Machado C.A."/>
            <person name="Makalowski W."/>
            <person name="Marzo M."/>
            <person name="Matsuda M."/>
            <person name="Matzkin L."/>
            <person name="McAllister B."/>
            <person name="McBride C.S."/>
            <person name="McKernan B."/>
            <person name="McKernan K."/>
            <person name="Mendez-Lago M."/>
            <person name="Minx P."/>
            <person name="Mollenhauer M.U."/>
            <person name="Montooth K."/>
            <person name="Mount S.M."/>
            <person name="Mu X."/>
            <person name="Myers E."/>
            <person name="Negre B."/>
            <person name="Newfeld S."/>
            <person name="Nielsen R."/>
            <person name="Noor M.A."/>
            <person name="O'Grady P."/>
            <person name="Pachter L."/>
            <person name="Papaceit M."/>
            <person name="Parisi M.J."/>
            <person name="Parisi M."/>
            <person name="Parts L."/>
            <person name="Pedersen J.S."/>
            <person name="Pesole G."/>
            <person name="Phillippy A.M."/>
            <person name="Ponting C.P."/>
            <person name="Pop M."/>
            <person name="Porcelli D."/>
            <person name="Powell J.R."/>
            <person name="Prohaska S."/>
            <person name="Pruitt K."/>
            <person name="Puig M."/>
            <person name="Quesneville H."/>
            <person name="Ram K.R."/>
            <person name="Rand D."/>
            <person name="Rasmussen M.D."/>
            <person name="Reed L.K."/>
            <person name="Reenan R."/>
            <person name="Reily A."/>
            <person name="Remington K.A."/>
            <person name="Rieger T.T."/>
            <person name="Ritchie M.G."/>
            <person name="Robin C."/>
            <person name="Rogers Y.H."/>
            <person name="Rohde C."/>
            <person name="Rozas J."/>
            <person name="Rubenfield M.J."/>
            <person name="Ruiz A."/>
            <person name="Russo S."/>
            <person name="Salzberg S.L."/>
            <person name="Sanchez-Gracia A."/>
            <person name="Saranga D.J."/>
            <person name="Sato H."/>
            <person name="Schaeffer S.W."/>
            <person name="Schatz M.C."/>
            <person name="Schlenke T."/>
            <person name="Schwartz R."/>
            <person name="Segarra C."/>
            <person name="Singh R.S."/>
            <person name="Sirot L."/>
            <person name="Sirota M."/>
            <person name="Sisneros N.B."/>
            <person name="Smith C.D."/>
            <person name="Smith T.F."/>
            <person name="Spieth J."/>
            <person name="Stage D.E."/>
            <person name="Stark A."/>
            <person name="Stephan W."/>
            <person name="Strausberg R.L."/>
            <person name="Strempel S."/>
            <person name="Sturgill D."/>
            <person name="Sutton G."/>
            <person name="Sutton G.G."/>
            <person name="Tao W."/>
            <person name="Teichmann S."/>
            <person name="Tobari Y.N."/>
            <person name="Tomimura Y."/>
            <person name="Tsolas J.M."/>
            <person name="Valente V.L."/>
            <person name="Venter E."/>
            <person name="Venter J.C."/>
            <person name="Vicario S."/>
            <person name="Vieira F.G."/>
            <person name="Vilella A.J."/>
            <person name="Villasante A."/>
            <person name="Walenz B."/>
            <person name="Wang J."/>
            <person name="Wasserman M."/>
            <person name="Watts T."/>
            <person name="Wilson D."/>
            <person name="Wilson R.K."/>
            <person name="Wing R.A."/>
            <person name="Wolfner M.F."/>
            <person name="Wong A."/>
            <person name="Wong G.K."/>
            <person name="Wu C.I."/>
            <person name="Wu G."/>
            <person name="Yamamoto D."/>
            <person name="Yang H.P."/>
            <person name="Yang S.P."/>
            <person name="Yorke J.A."/>
            <person name="Yoshida K."/>
            <person name="Zdobnov E."/>
            <person name="Zhang P."/>
            <person name="Zhang Y."/>
            <person name="Zimin A.V."/>
            <person name="Baldwin J."/>
            <person name="Abdouelleil A."/>
            <person name="Abdulkadir J."/>
            <person name="Abebe A."/>
            <person name="Abera B."/>
            <person name="Abreu J."/>
            <person name="Acer S.C."/>
            <person name="Aftuck L."/>
            <person name="Alexander A."/>
            <person name="An P."/>
            <person name="Anderson E."/>
            <person name="Anderson S."/>
            <person name="Arachi H."/>
            <person name="Azer M."/>
            <person name="Bachantsang P."/>
            <person name="Barry A."/>
            <person name="Bayul T."/>
            <person name="Berlin A."/>
            <person name="Bessette D."/>
            <person name="Bloom T."/>
            <person name="Blye J."/>
            <person name="Boguslavskiy L."/>
            <person name="Bonnet C."/>
            <person name="Boukhgalter B."/>
            <person name="Bourzgui I."/>
            <person name="Brown A."/>
            <person name="Cahill P."/>
            <person name="Channer S."/>
            <person name="Cheshatsang Y."/>
            <person name="Chuda L."/>
            <person name="Citroen M."/>
            <person name="Collymore A."/>
            <person name="Cooke P."/>
            <person name="Costello M."/>
            <person name="D'Aco K."/>
            <person name="Daza R."/>
            <person name="De Haan G."/>
            <person name="DeGray S."/>
            <person name="DeMaso C."/>
            <person name="Dhargay N."/>
            <person name="Dooley K."/>
            <person name="Dooley E."/>
            <person name="Doricent M."/>
            <person name="Dorje P."/>
            <person name="Dorjee K."/>
            <person name="Dupes A."/>
            <person name="Elong R."/>
            <person name="Falk J."/>
            <person name="Farina A."/>
            <person name="Faro S."/>
            <person name="Ferguson D."/>
            <person name="Fisher S."/>
            <person name="Foley C.D."/>
            <person name="Franke A."/>
            <person name="Friedrich D."/>
            <person name="Gadbois L."/>
            <person name="Gearin G."/>
            <person name="Gearin C.R."/>
            <person name="Giannoukos G."/>
            <person name="Goode T."/>
            <person name="Graham J."/>
            <person name="Grandbois E."/>
            <person name="Grewal S."/>
            <person name="Gyaltsen K."/>
            <person name="Hafez N."/>
            <person name="Hagos B."/>
            <person name="Hall J."/>
            <person name="Henson C."/>
            <person name="Hollinger A."/>
            <person name="Honan T."/>
            <person name="Huard M.D."/>
            <person name="Hughes L."/>
            <person name="Hurhula B."/>
            <person name="Husby M.E."/>
            <person name="Kamat A."/>
            <person name="Kanga B."/>
            <person name="Kashin S."/>
            <person name="Khazanovich D."/>
            <person name="Kisner P."/>
            <person name="Lance K."/>
            <person name="Lara M."/>
            <person name="Lee W."/>
            <person name="Lennon N."/>
            <person name="Letendre F."/>
            <person name="LeVine R."/>
            <person name="Lipovsky A."/>
            <person name="Liu X."/>
            <person name="Liu J."/>
            <person name="Liu S."/>
            <person name="Lokyitsang T."/>
            <person name="Lokyitsang Y."/>
            <person name="Lubonja R."/>
            <person name="Lui A."/>
            <person name="MacDonald P."/>
            <person name="Magnisalis V."/>
            <person name="Maru K."/>
            <person name="Matthews C."/>
            <person name="McCusker W."/>
            <person name="McDonough S."/>
            <person name="Mehta T."/>
            <person name="Meldrim J."/>
            <person name="Meneus L."/>
            <person name="Mihai O."/>
            <person name="Mihalev A."/>
            <person name="Mihova T."/>
            <person name="Mittelman R."/>
            <person name="Mlenga V."/>
            <person name="Montmayeur A."/>
            <person name="Mulrain L."/>
            <person name="Navidi A."/>
            <person name="Naylor J."/>
            <person name="Negash T."/>
            <person name="Nguyen T."/>
            <person name="Nguyen N."/>
            <person name="Nicol R."/>
            <person name="Norbu C."/>
            <person name="Norbu N."/>
            <person name="Novod N."/>
            <person name="O'Neill B."/>
            <person name="Osman S."/>
            <person name="Markiewicz E."/>
            <person name="Oyono O.L."/>
            <person name="Patti C."/>
            <person name="Phunkhang P."/>
            <person name="Pierre F."/>
            <person name="Priest M."/>
            <person name="Raghuraman S."/>
            <person name="Rege F."/>
            <person name="Reyes R."/>
            <person name="Rise C."/>
            <person name="Rogov P."/>
            <person name="Ross K."/>
            <person name="Ryan E."/>
            <person name="Settipalli S."/>
            <person name="Shea T."/>
            <person name="Sherpa N."/>
            <person name="Shi L."/>
            <person name="Shih D."/>
            <person name="Sparrow T."/>
            <person name="Spaulding J."/>
            <person name="Stalker J."/>
            <person name="Stange-Thomann N."/>
            <person name="Stavropoulos S."/>
            <person name="Stone C."/>
            <person name="Strader C."/>
            <person name="Tesfaye S."/>
            <person name="Thomson T."/>
            <person name="Thoulutsang Y."/>
            <person name="Thoulutsang D."/>
            <person name="Topham K."/>
            <person name="Topping I."/>
            <person name="Tsamla T."/>
            <person name="Vassiliev H."/>
            <person name="Vo A."/>
            <person name="Wangchuk T."/>
            <person name="Wangdi T."/>
            <person name="Weiand M."/>
            <person name="Wilkinson J."/>
            <person name="Wilson A."/>
            <person name="Yadav S."/>
            <person name="Young G."/>
            <person name="Yu Q."/>
            <person name="Zembek L."/>
            <person name="Zhong D."/>
            <person name="Zimmer A."/>
            <person name="Zwirko Z."/>
            <person name="Jaffe D.B."/>
            <person name="Alvarez P."/>
            <person name="Brockman W."/>
            <person name="Butler J."/>
            <person name="Chin C."/>
            <person name="Gnerre S."/>
            <person name="Grabherr M."/>
            <person name="Kleber M."/>
            <person name="Mauceli E."/>
            <person name="MacCallum I."/>
        </authorList>
    </citation>
    <scope>NUCLEOTIDE SEQUENCE [LARGE SCALE GENOMIC DNA]</scope>
    <source>
        <strain evidence="2">Tucson 14024-0371.13</strain>
    </source>
</reference>
<organism evidence="1 2">
    <name type="scientific">Drosophila ananassae</name>
    <name type="common">Fruit fly</name>
    <dbReference type="NCBI Taxonomy" id="7217"/>
    <lineage>
        <taxon>Eukaryota</taxon>
        <taxon>Metazoa</taxon>
        <taxon>Ecdysozoa</taxon>
        <taxon>Arthropoda</taxon>
        <taxon>Hexapoda</taxon>
        <taxon>Insecta</taxon>
        <taxon>Pterygota</taxon>
        <taxon>Neoptera</taxon>
        <taxon>Endopterygota</taxon>
        <taxon>Diptera</taxon>
        <taxon>Brachycera</taxon>
        <taxon>Muscomorpha</taxon>
        <taxon>Ephydroidea</taxon>
        <taxon>Drosophilidae</taxon>
        <taxon>Drosophila</taxon>
        <taxon>Sophophora</taxon>
    </lineage>
</organism>
<dbReference type="InParanoid" id="B3LXS0"/>
<accession>B3LXS0</accession>
<dbReference type="GeneID" id="6500403"/>